<dbReference type="InterPro" id="IPR014729">
    <property type="entry name" value="Rossmann-like_a/b/a_fold"/>
</dbReference>
<dbReference type="NCBIfam" id="TIGR01536">
    <property type="entry name" value="asn_synth_AEB"/>
    <property type="match status" value="1"/>
</dbReference>
<dbReference type="SUPFAM" id="SSF56235">
    <property type="entry name" value="N-terminal nucleophile aminohydrolases (Ntn hydrolases)"/>
    <property type="match status" value="1"/>
</dbReference>
<dbReference type="InterPro" id="IPR029055">
    <property type="entry name" value="Ntn_hydrolases_N"/>
</dbReference>
<keyword evidence="6" id="KW-0061">Asparagine biosynthesis</keyword>
<comment type="caution">
    <text evidence="10">The sequence shown here is derived from an EMBL/GenBank/DDBJ whole genome shotgun (WGS) entry which is preliminary data.</text>
</comment>
<evidence type="ECO:0000256" key="7">
    <source>
        <dbReference type="ARBA" id="ARBA00022962"/>
    </source>
</evidence>
<dbReference type="EC" id="6.3.5.4" evidence="3"/>
<dbReference type="PANTHER" id="PTHR43284:SF1">
    <property type="entry name" value="ASPARAGINE SYNTHETASE"/>
    <property type="match status" value="1"/>
</dbReference>
<reference evidence="10 11" key="1">
    <citation type="submission" date="2021-01" db="EMBL/GenBank/DDBJ databases">
        <title>Genomic Encyclopedia of Type Strains, Phase IV (KMG-IV): sequencing the most valuable type-strain genomes for metagenomic binning, comparative biology and taxonomic classification.</title>
        <authorList>
            <person name="Goeker M."/>
        </authorList>
    </citation>
    <scope>NUCLEOTIDE SEQUENCE [LARGE SCALE GENOMIC DNA]</scope>
    <source>
        <strain evidence="10 11">DSM 25540</strain>
    </source>
</reference>
<dbReference type="InterPro" id="IPR006426">
    <property type="entry name" value="Asn_synth_AEB"/>
</dbReference>
<dbReference type="PIRSF" id="PIRSF001589">
    <property type="entry name" value="Asn_synthetase_glu-h"/>
    <property type="match status" value="1"/>
</dbReference>
<keyword evidence="11" id="KW-1185">Reference proteome</keyword>
<dbReference type="CDD" id="cd01991">
    <property type="entry name" value="Asn_synthase_B_C"/>
    <property type="match status" value="1"/>
</dbReference>
<comment type="similarity">
    <text evidence="2">Belongs to the asparagine synthetase family.</text>
</comment>
<dbReference type="Gene3D" id="3.40.50.620">
    <property type="entry name" value="HUPs"/>
    <property type="match status" value="1"/>
</dbReference>
<dbReference type="PANTHER" id="PTHR43284">
    <property type="entry name" value="ASPARAGINE SYNTHETASE (GLUTAMINE-HYDROLYZING)"/>
    <property type="match status" value="1"/>
</dbReference>
<evidence type="ECO:0000256" key="3">
    <source>
        <dbReference type="ARBA" id="ARBA00012737"/>
    </source>
</evidence>
<proteinExistence type="inferred from homology"/>
<keyword evidence="4" id="KW-0547">Nucleotide-binding</keyword>
<keyword evidence="6" id="KW-0028">Amino-acid biosynthesis</keyword>
<dbReference type="RefSeq" id="WP_204698311.1">
    <property type="nucleotide sequence ID" value="NZ_JAFBEC010000007.1"/>
</dbReference>
<dbReference type="Proteomes" id="UP000741863">
    <property type="component" value="Unassembled WGS sequence"/>
</dbReference>
<dbReference type="Pfam" id="PF00733">
    <property type="entry name" value="Asn_synthase"/>
    <property type="match status" value="1"/>
</dbReference>
<name>A0ABS2PER2_9BACL</name>
<dbReference type="Gene3D" id="3.60.20.10">
    <property type="entry name" value="Glutamine Phosphoribosylpyrophosphate, subunit 1, domain 1"/>
    <property type="match status" value="1"/>
</dbReference>
<comment type="catalytic activity">
    <reaction evidence="8">
        <text>L-aspartate + L-glutamine + ATP + H2O = L-asparagine + L-glutamate + AMP + diphosphate + H(+)</text>
        <dbReference type="Rhea" id="RHEA:12228"/>
        <dbReference type="ChEBI" id="CHEBI:15377"/>
        <dbReference type="ChEBI" id="CHEBI:15378"/>
        <dbReference type="ChEBI" id="CHEBI:29985"/>
        <dbReference type="ChEBI" id="CHEBI:29991"/>
        <dbReference type="ChEBI" id="CHEBI:30616"/>
        <dbReference type="ChEBI" id="CHEBI:33019"/>
        <dbReference type="ChEBI" id="CHEBI:58048"/>
        <dbReference type="ChEBI" id="CHEBI:58359"/>
        <dbReference type="ChEBI" id="CHEBI:456215"/>
        <dbReference type="EC" id="6.3.5.4"/>
    </reaction>
</comment>
<evidence type="ECO:0000313" key="11">
    <source>
        <dbReference type="Proteomes" id="UP000741863"/>
    </source>
</evidence>
<dbReference type="Pfam" id="PF13537">
    <property type="entry name" value="GATase_7"/>
    <property type="match status" value="1"/>
</dbReference>
<dbReference type="GO" id="GO:0004066">
    <property type="term" value="F:asparagine synthase (glutamine-hydrolyzing) activity"/>
    <property type="evidence" value="ECO:0007669"/>
    <property type="project" value="UniProtKB-EC"/>
</dbReference>
<feature type="domain" description="Glutamine amidotransferase type-2" evidence="9">
    <location>
        <begin position="2"/>
        <end position="214"/>
    </location>
</feature>
<comment type="pathway">
    <text evidence="1">Amino-acid biosynthesis; L-asparagine biosynthesis; L-asparagine from L-aspartate (L-Gln route): step 1/1.</text>
</comment>
<evidence type="ECO:0000256" key="4">
    <source>
        <dbReference type="ARBA" id="ARBA00022741"/>
    </source>
</evidence>
<keyword evidence="10" id="KW-0436">Ligase</keyword>
<dbReference type="CDD" id="cd00712">
    <property type="entry name" value="AsnB"/>
    <property type="match status" value="1"/>
</dbReference>
<organism evidence="10 11">
    <name type="scientific">Geomicrobium sediminis</name>
    <dbReference type="NCBI Taxonomy" id="1347788"/>
    <lineage>
        <taxon>Bacteria</taxon>
        <taxon>Bacillati</taxon>
        <taxon>Bacillota</taxon>
        <taxon>Bacilli</taxon>
        <taxon>Bacillales</taxon>
        <taxon>Geomicrobium</taxon>
    </lineage>
</organism>
<protein>
    <recommendedName>
        <fullName evidence="3">asparagine synthase (glutamine-hydrolyzing)</fullName>
        <ecNumber evidence="3">6.3.5.4</ecNumber>
    </recommendedName>
</protein>
<accession>A0ABS2PER2</accession>
<keyword evidence="7" id="KW-0315">Glutamine amidotransferase</keyword>
<keyword evidence="5" id="KW-0067">ATP-binding</keyword>
<dbReference type="InterPro" id="IPR001962">
    <property type="entry name" value="Asn_synthase"/>
</dbReference>
<gene>
    <name evidence="10" type="ORF">JOD17_002710</name>
</gene>
<evidence type="ECO:0000259" key="9">
    <source>
        <dbReference type="PROSITE" id="PS51278"/>
    </source>
</evidence>
<dbReference type="InterPro" id="IPR033738">
    <property type="entry name" value="AsnB_N"/>
</dbReference>
<evidence type="ECO:0000313" key="10">
    <source>
        <dbReference type="EMBL" id="MBM7633616.1"/>
    </source>
</evidence>
<evidence type="ECO:0000256" key="5">
    <source>
        <dbReference type="ARBA" id="ARBA00022840"/>
    </source>
</evidence>
<evidence type="ECO:0000256" key="6">
    <source>
        <dbReference type="ARBA" id="ARBA00022888"/>
    </source>
</evidence>
<dbReference type="PROSITE" id="PS51278">
    <property type="entry name" value="GATASE_TYPE_2"/>
    <property type="match status" value="1"/>
</dbReference>
<evidence type="ECO:0000256" key="8">
    <source>
        <dbReference type="ARBA" id="ARBA00048741"/>
    </source>
</evidence>
<dbReference type="EMBL" id="JAFBEC010000007">
    <property type="protein sequence ID" value="MBM7633616.1"/>
    <property type="molecule type" value="Genomic_DNA"/>
</dbReference>
<dbReference type="InterPro" id="IPR051786">
    <property type="entry name" value="ASN_synthetase/amidase"/>
</dbReference>
<dbReference type="InterPro" id="IPR017932">
    <property type="entry name" value="GATase_2_dom"/>
</dbReference>
<evidence type="ECO:0000256" key="2">
    <source>
        <dbReference type="ARBA" id="ARBA00005752"/>
    </source>
</evidence>
<evidence type="ECO:0000256" key="1">
    <source>
        <dbReference type="ARBA" id="ARBA00005187"/>
    </source>
</evidence>
<sequence>MCGITGWLDWKRDLRGEQQQIEAMTHSLDHRGPDAQTTFVDERVAFGHTRLAVIDPSRGGQPMTRTYKDKTATIVYNGELYNTEEIRQSLLSKGVTFTTHSDTEVLLYAYLVEGETCIERFNGIFAFVIWDGEVLFAARDRLGVKPFFYTTTEHGLIFGSELKAILSHRDTSAVIDEEGLTEVMTLSPSRTPGFGVFKGMKDLRPAHALRFDKNGLRVWRYWQVESKEHTDNVEDTALKVHDLLEDTVNRQLVSDVPVATFLSGGLDSSALTAFAAKQFGENEQLHTFSIDYEDNQTHFKKNDFQPDDDQAFIKLMTQQFGTVHHEKVIKITTLKDMLKNAVKARDLPGMADIDSSLLWFSKEIKKQATVALSGECADEIFGGYPWFYKKELLERPFFPWMSSLDLRQNLLHANWKKQLSLKDYAKLRYDETIKETPELTGENAEEQNRRQMFYLNMIWFMTTLLDRKDRMSMAASLEVRVPFADHRLVEYVWNVPWEMKRYKDREKGLLRKALEGVLPHDVLYRKKSPYPKTHHPDYTEQMVHLSENVLADRNAPIHEIIDYEQYKTLVDSKAKSIDTPFFGQLMSGPQLLAYLWQFNYWLESYNVQIK</sequence>
<dbReference type="SUPFAM" id="SSF52402">
    <property type="entry name" value="Adenine nucleotide alpha hydrolases-like"/>
    <property type="match status" value="1"/>
</dbReference>